<dbReference type="HOGENOM" id="CLU_069925_0_0_1"/>
<reference evidence="2" key="3">
    <citation type="submission" date="2015-04" db="UniProtKB">
        <authorList>
            <consortium name="EnsemblPlants"/>
        </authorList>
    </citation>
    <scope>IDENTIFICATION</scope>
    <source>
        <strain evidence="2">cv. Jemalong A17</strain>
    </source>
</reference>
<sequence>MVDNAGDDLVDRKPRFVDYFVEIKPPKVEASVKVEAPMKVEALHINFVFIKRSCAIMNPMLELVCERSDEQKVQKKKLKHEATRSRKWGCLFKVRGYVVKEENTWNSAILNGVHNHKMLPYLAGHILAERLMKDDKEIICDLTKSSAKQKNILTNLKKKIKESMTNIKQVYNERHNLKKAQRGNMTEMQYQIPKLEENKCDNDIIQDIFWTHPQSVKLFNNFLTF</sequence>
<evidence type="ECO:0000313" key="2">
    <source>
        <dbReference type="EnsemblPlants" id="KEH34176"/>
    </source>
</evidence>
<dbReference type="EnsemblPlants" id="KEH34176">
    <property type="protein sequence ID" value="KEH34176"/>
    <property type="gene ID" value="MTR_3g462670"/>
</dbReference>
<name>A0A072UXK4_MEDTR</name>
<protein>
    <submittedName>
        <fullName evidence="1 2">Uncharacterized protein</fullName>
    </submittedName>
</protein>
<evidence type="ECO:0000313" key="1">
    <source>
        <dbReference type="EMBL" id="KEH34176.1"/>
    </source>
</evidence>
<dbReference type="PANTHER" id="PTHR31569">
    <property type="entry name" value="SWIM-TYPE DOMAIN-CONTAINING PROTEIN"/>
    <property type="match status" value="1"/>
</dbReference>
<dbReference type="EMBL" id="CM001219">
    <property type="protein sequence ID" value="KEH34176.1"/>
    <property type="molecule type" value="Genomic_DNA"/>
</dbReference>
<dbReference type="PANTHER" id="PTHR31569:SF4">
    <property type="entry name" value="SWIM-TYPE DOMAIN-CONTAINING PROTEIN"/>
    <property type="match status" value="1"/>
</dbReference>
<dbReference type="AlphaFoldDB" id="A0A072UXK4"/>
<proteinExistence type="predicted"/>
<accession>A0A072UXK4</accession>
<keyword evidence="3" id="KW-1185">Reference proteome</keyword>
<evidence type="ECO:0000313" key="3">
    <source>
        <dbReference type="Proteomes" id="UP000002051"/>
    </source>
</evidence>
<organism evidence="1 3">
    <name type="scientific">Medicago truncatula</name>
    <name type="common">Barrel medic</name>
    <name type="synonym">Medicago tribuloides</name>
    <dbReference type="NCBI Taxonomy" id="3880"/>
    <lineage>
        <taxon>Eukaryota</taxon>
        <taxon>Viridiplantae</taxon>
        <taxon>Streptophyta</taxon>
        <taxon>Embryophyta</taxon>
        <taxon>Tracheophyta</taxon>
        <taxon>Spermatophyta</taxon>
        <taxon>Magnoliopsida</taxon>
        <taxon>eudicotyledons</taxon>
        <taxon>Gunneridae</taxon>
        <taxon>Pentapetalae</taxon>
        <taxon>rosids</taxon>
        <taxon>fabids</taxon>
        <taxon>Fabales</taxon>
        <taxon>Fabaceae</taxon>
        <taxon>Papilionoideae</taxon>
        <taxon>50 kb inversion clade</taxon>
        <taxon>NPAAA clade</taxon>
        <taxon>Hologalegina</taxon>
        <taxon>IRL clade</taxon>
        <taxon>Trifolieae</taxon>
        <taxon>Medicago</taxon>
    </lineage>
</organism>
<gene>
    <name evidence="1" type="ordered locus">MTR_3g462670</name>
</gene>
<reference evidence="1 3" key="1">
    <citation type="journal article" date="2011" name="Nature">
        <title>The Medicago genome provides insight into the evolution of rhizobial symbioses.</title>
        <authorList>
            <person name="Young N.D."/>
            <person name="Debelle F."/>
            <person name="Oldroyd G.E."/>
            <person name="Geurts R."/>
            <person name="Cannon S.B."/>
            <person name="Udvardi M.K."/>
            <person name="Benedito V.A."/>
            <person name="Mayer K.F."/>
            <person name="Gouzy J."/>
            <person name="Schoof H."/>
            <person name="Van de Peer Y."/>
            <person name="Proost S."/>
            <person name="Cook D.R."/>
            <person name="Meyers B.C."/>
            <person name="Spannagl M."/>
            <person name="Cheung F."/>
            <person name="De Mita S."/>
            <person name="Krishnakumar V."/>
            <person name="Gundlach H."/>
            <person name="Zhou S."/>
            <person name="Mudge J."/>
            <person name="Bharti A.K."/>
            <person name="Murray J.D."/>
            <person name="Naoumkina M.A."/>
            <person name="Rosen B."/>
            <person name="Silverstein K.A."/>
            <person name="Tang H."/>
            <person name="Rombauts S."/>
            <person name="Zhao P.X."/>
            <person name="Zhou P."/>
            <person name="Barbe V."/>
            <person name="Bardou P."/>
            <person name="Bechner M."/>
            <person name="Bellec A."/>
            <person name="Berger A."/>
            <person name="Berges H."/>
            <person name="Bidwell S."/>
            <person name="Bisseling T."/>
            <person name="Choisne N."/>
            <person name="Couloux A."/>
            <person name="Denny R."/>
            <person name="Deshpande S."/>
            <person name="Dai X."/>
            <person name="Doyle J.J."/>
            <person name="Dudez A.M."/>
            <person name="Farmer A.D."/>
            <person name="Fouteau S."/>
            <person name="Franken C."/>
            <person name="Gibelin C."/>
            <person name="Gish J."/>
            <person name="Goldstein S."/>
            <person name="Gonzalez A.J."/>
            <person name="Green P.J."/>
            <person name="Hallab A."/>
            <person name="Hartog M."/>
            <person name="Hua A."/>
            <person name="Humphray S.J."/>
            <person name="Jeong D.H."/>
            <person name="Jing Y."/>
            <person name="Jocker A."/>
            <person name="Kenton S.M."/>
            <person name="Kim D.J."/>
            <person name="Klee K."/>
            <person name="Lai H."/>
            <person name="Lang C."/>
            <person name="Lin S."/>
            <person name="Macmil S.L."/>
            <person name="Magdelenat G."/>
            <person name="Matthews L."/>
            <person name="McCorrison J."/>
            <person name="Monaghan E.L."/>
            <person name="Mun J.H."/>
            <person name="Najar F.Z."/>
            <person name="Nicholson C."/>
            <person name="Noirot C."/>
            <person name="O'Bleness M."/>
            <person name="Paule C.R."/>
            <person name="Poulain J."/>
            <person name="Prion F."/>
            <person name="Qin B."/>
            <person name="Qu C."/>
            <person name="Retzel E.F."/>
            <person name="Riddle C."/>
            <person name="Sallet E."/>
            <person name="Samain S."/>
            <person name="Samson N."/>
            <person name="Sanders I."/>
            <person name="Saurat O."/>
            <person name="Scarpelli C."/>
            <person name="Schiex T."/>
            <person name="Segurens B."/>
            <person name="Severin A.J."/>
            <person name="Sherrier D.J."/>
            <person name="Shi R."/>
            <person name="Sims S."/>
            <person name="Singer S.R."/>
            <person name="Sinharoy S."/>
            <person name="Sterck L."/>
            <person name="Viollet A."/>
            <person name="Wang B.B."/>
            <person name="Wang K."/>
            <person name="Wang M."/>
            <person name="Wang X."/>
            <person name="Warfsmann J."/>
            <person name="Weissenbach J."/>
            <person name="White D.D."/>
            <person name="White J.D."/>
            <person name="Wiley G.B."/>
            <person name="Wincker P."/>
            <person name="Xing Y."/>
            <person name="Yang L."/>
            <person name="Yao Z."/>
            <person name="Ying F."/>
            <person name="Zhai J."/>
            <person name="Zhou L."/>
            <person name="Zuber A."/>
            <person name="Denarie J."/>
            <person name="Dixon R.A."/>
            <person name="May G.D."/>
            <person name="Schwartz D.C."/>
            <person name="Rogers J."/>
            <person name="Quetier F."/>
            <person name="Town C.D."/>
            <person name="Roe B.A."/>
        </authorList>
    </citation>
    <scope>NUCLEOTIDE SEQUENCE [LARGE SCALE GENOMIC DNA]</scope>
    <source>
        <strain evidence="1">A17</strain>
        <strain evidence="2 3">cv. Jemalong A17</strain>
    </source>
</reference>
<dbReference type="Proteomes" id="UP000002051">
    <property type="component" value="Chromosome 3"/>
</dbReference>
<dbReference type="InterPro" id="IPR052579">
    <property type="entry name" value="Zinc_finger_SWIM"/>
</dbReference>
<reference evidence="1 3" key="2">
    <citation type="journal article" date="2014" name="BMC Genomics">
        <title>An improved genome release (version Mt4.0) for the model legume Medicago truncatula.</title>
        <authorList>
            <person name="Tang H."/>
            <person name="Krishnakumar V."/>
            <person name="Bidwell S."/>
            <person name="Rosen B."/>
            <person name="Chan A."/>
            <person name="Zhou S."/>
            <person name="Gentzbittel L."/>
            <person name="Childs K.L."/>
            <person name="Yandell M."/>
            <person name="Gundlach H."/>
            <person name="Mayer K.F."/>
            <person name="Schwartz D.C."/>
            <person name="Town C.D."/>
        </authorList>
    </citation>
    <scope>GENOME REANNOTATION</scope>
    <source>
        <strain evidence="1">A17</strain>
        <strain evidence="2 3">cv. Jemalong A17</strain>
    </source>
</reference>